<gene>
    <name evidence="2" type="ORF">E7027_06175</name>
</gene>
<dbReference type="Gene3D" id="3.40.50.1820">
    <property type="entry name" value="alpha/beta hydrolase"/>
    <property type="match status" value="1"/>
</dbReference>
<comment type="caution">
    <text evidence="2">The sequence shown here is derived from an EMBL/GenBank/DDBJ whole genome shotgun (WGS) entry which is preliminary data.</text>
</comment>
<dbReference type="AlphaFoldDB" id="A0A928HJ56"/>
<reference evidence="2" key="1">
    <citation type="submission" date="2019-04" db="EMBL/GenBank/DDBJ databases">
        <title>Evolution of Biomass-Degrading Anaerobic Consortia Revealed by Metagenomics.</title>
        <authorList>
            <person name="Peng X."/>
        </authorList>
    </citation>
    <scope>NUCLEOTIDE SEQUENCE</scope>
    <source>
        <strain evidence="2">SIG66</strain>
    </source>
</reference>
<evidence type="ECO:0000313" key="3">
    <source>
        <dbReference type="Proteomes" id="UP000725649"/>
    </source>
</evidence>
<proteinExistence type="predicted"/>
<evidence type="ECO:0000256" key="1">
    <source>
        <dbReference type="SAM" id="SignalP"/>
    </source>
</evidence>
<protein>
    <recommendedName>
        <fullName evidence="4">Alpha/beta hydrolase</fullName>
    </recommendedName>
</protein>
<dbReference type="Proteomes" id="UP000725649">
    <property type="component" value="Unassembled WGS sequence"/>
</dbReference>
<evidence type="ECO:0008006" key="4">
    <source>
        <dbReference type="Google" id="ProtNLM"/>
    </source>
</evidence>
<dbReference type="Pfam" id="PF00756">
    <property type="entry name" value="Esterase"/>
    <property type="match status" value="1"/>
</dbReference>
<organism evidence="2 3">
    <name type="scientific">Candidatus Avelusimicrobium gallicola</name>
    <dbReference type="NCBI Taxonomy" id="2562704"/>
    <lineage>
        <taxon>Bacteria</taxon>
        <taxon>Pseudomonadati</taxon>
        <taxon>Elusimicrobiota</taxon>
        <taxon>Elusimicrobia</taxon>
        <taxon>Elusimicrobiales</taxon>
        <taxon>Elusimicrobiaceae</taxon>
        <taxon>Candidatus Avelusimicrobium</taxon>
    </lineage>
</organism>
<dbReference type="SUPFAM" id="SSF53474">
    <property type="entry name" value="alpha/beta-Hydrolases"/>
    <property type="match status" value="1"/>
</dbReference>
<keyword evidence="1" id="KW-0732">Signal</keyword>
<dbReference type="EMBL" id="SUVG01000007">
    <property type="protein sequence ID" value="MBE6421690.1"/>
    <property type="molecule type" value="Genomic_DNA"/>
</dbReference>
<name>A0A928HJ56_9BACT</name>
<evidence type="ECO:0000313" key="2">
    <source>
        <dbReference type="EMBL" id="MBE6421690.1"/>
    </source>
</evidence>
<feature type="chain" id="PRO_5037021180" description="Alpha/beta hydrolase" evidence="1">
    <location>
        <begin position="20"/>
        <end position="322"/>
    </location>
</feature>
<accession>A0A928HJ56</accession>
<dbReference type="InterPro" id="IPR000801">
    <property type="entry name" value="Esterase-like"/>
</dbReference>
<feature type="signal peptide" evidence="1">
    <location>
        <begin position="1"/>
        <end position="19"/>
    </location>
</feature>
<dbReference type="InterPro" id="IPR029058">
    <property type="entry name" value="AB_hydrolase_fold"/>
</dbReference>
<sequence>MKKIILFALCILWSGFLSAQDNTELMIINPGRETFAHFPSATLGNKYNLTVFLPEPFVPLKGRYPLAVVLGIGAEESEAAETFLQTDKMIVAGVNFTEKDYNEPEKIVRFVSKELLPYLETNYPVLPGEKNRVIVAKGKGGARVALLLAGIPKTFGATALLSPGDALRAFVLPARGLTRILAAGTQAELAATQQALEENGWEYGPDFALLQNTKNNIWDLLKKDYLLAAKEDLALVSLKGKLAASALSLSGRESVGLKVTARLKNATAFDYVPSSLRMSPPFLVWNPSLGALSALPGAETGSVKIHFVRENVNFSVKLRLKK</sequence>